<proteinExistence type="predicted"/>
<accession>A0A4E0R7G6</accession>
<name>A0A4E0R7G6_FASHE</name>
<organism evidence="1 2">
    <name type="scientific">Fasciola hepatica</name>
    <name type="common">Liver fluke</name>
    <dbReference type="NCBI Taxonomy" id="6192"/>
    <lineage>
        <taxon>Eukaryota</taxon>
        <taxon>Metazoa</taxon>
        <taxon>Spiralia</taxon>
        <taxon>Lophotrochozoa</taxon>
        <taxon>Platyhelminthes</taxon>
        <taxon>Trematoda</taxon>
        <taxon>Digenea</taxon>
        <taxon>Plagiorchiida</taxon>
        <taxon>Echinostomata</taxon>
        <taxon>Echinostomatoidea</taxon>
        <taxon>Fasciolidae</taxon>
        <taxon>Fasciola</taxon>
    </lineage>
</organism>
<dbReference type="AlphaFoldDB" id="A0A4E0R7G6"/>
<sequence length="147" mass="17376">MNLPLLSRVNPCTPASFYLGYIRRLQIQRRQRQAELRRYILRVKQLIYRYRIRYQKNFCGQRRQLLRHEQTNYILSDHTACKIHVLEIPSTVHSIPSRNQETRANCNKNIATTEEEIRLTDTKRALAFPKSAKHSSLMIHSTNILSG</sequence>
<protein>
    <submittedName>
        <fullName evidence="1">Uncharacterized protein</fullName>
    </submittedName>
</protein>
<keyword evidence="2" id="KW-1185">Reference proteome</keyword>
<dbReference type="Proteomes" id="UP000230066">
    <property type="component" value="Unassembled WGS sequence"/>
</dbReference>
<gene>
    <name evidence="1" type="ORF">D915_004473</name>
</gene>
<dbReference type="EMBL" id="JXXN02001509">
    <property type="protein sequence ID" value="THD24619.1"/>
    <property type="molecule type" value="Genomic_DNA"/>
</dbReference>
<reference evidence="1" key="1">
    <citation type="submission" date="2019-03" db="EMBL/GenBank/DDBJ databases">
        <title>Improved annotation for the trematode Fasciola hepatica.</title>
        <authorList>
            <person name="Choi Y.-J."/>
            <person name="Martin J."/>
            <person name="Mitreva M."/>
        </authorList>
    </citation>
    <scope>NUCLEOTIDE SEQUENCE [LARGE SCALE GENOMIC DNA]</scope>
</reference>
<evidence type="ECO:0000313" key="2">
    <source>
        <dbReference type="Proteomes" id="UP000230066"/>
    </source>
</evidence>
<evidence type="ECO:0000313" key="1">
    <source>
        <dbReference type="EMBL" id="THD24619.1"/>
    </source>
</evidence>
<comment type="caution">
    <text evidence="1">The sequence shown here is derived from an EMBL/GenBank/DDBJ whole genome shotgun (WGS) entry which is preliminary data.</text>
</comment>